<dbReference type="SUPFAM" id="SSF51735">
    <property type="entry name" value="NAD(P)-binding Rossmann-fold domains"/>
    <property type="match status" value="1"/>
</dbReference>
<dbReference type="PANTHER" id="PTHR32338:SF10">
    <property type="entry name" value="N-ACETYL-GAMMA-GLUTAMYL-PHOSPHATE REDUCTASE, CHLOROPLASTIC-RELATED"/>
    <property type="match status" value="1"/>
</dbReference>
<dbReference type="SUPFAM" id="SSF55347">
    <property type="entry name" value="Glyceraldehyde-3-phosphate dehydrogenase-like, C-terminal domain"/>
    <property type="match status" value="1"/>
</dbReference>
<proteinExistence type="inferred from homology"/>
<dbReference type="GO" id="GO:0006526">
    <property type="term" value="P:L-arginine biosynthetic process"/>
    <property type="evidence" value="ECO:0007669"/>
    <property type="project" value="UniProtKB-KW"/>
</dbReference>
<dbReference type="CDD" id="cd23934">
    <property type="entry name" value="AGPR_1_C"/>
    <property type="match status" value="1"/>
</dbReference>
<dbReference type="HAMAP" id="MF_00150">
    <property type="entry name" value="ArgC_type1"/>
    <property type="match status" value="1"/>
</dbReference>
<dbReference type="PANTHER" id="PTHR32338">
    <property type="entry name" value="N-ACETYL-GAMMA-GLUTAMYL-PHOSPHATE REDUCTASE, CHLOROPLASTIC-RELATED-RELATED"/>
    <property type="match status" value="1"/>
</dbReference>
<evidence type="ECO:0000259" key="5">
    <source>
        <dbReference type="SMART" id="SM00859"/>
    </source>
</evidence>
<dbReference type="GO" id="GO:0051287">
    <property type="term" value="F:NAD binding"/>
    <property type="evidence" value="ECO:0007669"/>
    <property type="project" value="InterPro"/>
</dbReference>
<evidence type="ECO:0000256" key="1">
    <source>
        <dbReference type="ARBA" id="ARBA00022571"/>
    </source>
</evidence>
<keyword evidence="4" id="KW-0560">Oxidoreductase</keyword>
<dbReference type="AlphaFoldDB" id="A0A382FK07"/>
<keyword evidence="3" id="KW-0521">NADP</keyword>
<dbReference type="InterPro" id="IPR000534">
    <property type="entry name" value="Semialdehyde_DH_NAD-bd"/>
</dbReference>
<name>A0A382FK07_9ZZZZ</name>
<dbReference type="Gene3D" id="3.30.360.10">
    <property type="entry name" value="Dihydrodipicolinate Reductase, domain 2"/>
    <property type="match status" value="1"/>
</dbReference>
<feature type="domain" description="Semialdehyde dehydrogenase NAD-binding" evidence="5">
    <location>
        <begin position="7"/>
        <end position="149"/>
    </location>
</feature>
<dbReference type="Pfam" id="PF22698">
    <property type="entry name" value="Semialdhyde_dhC_1"/>
    <property type="match status" value="1"/>
</dbReference>
<dbReference type="EMBL" id="UINC01050241">
    <property type="protein sequence ID" value="SVB62972.1"/>
    <property type="molecule type" value="Genomic_DNA"/>
</dbReference>
<dbReference type="InterPro" id="IPR000706">
    <property type="entry name" value="AGPR_type-1"/>
</dbReference>
<dbReference type="InterPro" id="IPR058924">
    <property type="entry name" value="AGPR_dimerisation_dom"/>
</dbReference>
<dbReference type="GO" id="GO:0003942">
    <property type="term" value="F:N-acetyl-gamma-glutamyl-phosphate reductase activity"/>
    <property type="evidence" value="ECO:0007669"/>
    <property type="project" value="InterPro"/>
</dbReference>
<dbReference type="InterPro" id="IPR036291">
    <property type="entry name" value="NAD(P)-bd_dom_sf"/>
</dbReference>
<dbReference type="InterPro" id="IPR050085">
    <property type="entry name" value="AGPR"/>
</dbReference>
<evidence type="ECO:0000256" key="3">
    <source>
        <dbReference type="ARBA" id="ARBA00022857"/>
    </source>
</evidence>
<dbReference type="NCBIfam" id="TIGR01850">
    <property type="entry name" value="argC"/>
    <property type="match status" value="1"/>
</dbReference>
<feature type="non-terminal residue" evidence="6">
    <location>
        <position position="305"/>
    </location>
</feature>
<accession>A0A382FK07</accession>
<evidence type="ECO:0000256" key="2">
    <source>
        <dbReference type="ARBA" id="ARBA00022605"/>
    </source>
</evidence>
<dbReference type="SMART" id="SM00859">
    <property type="entry name" value="Semialdhyde_dh"/>
    <property type="match status" value="1"/>
</dbReference>
<keyword evidence="2" id="KW-0028">Amino-acid biosynthesis</keyword>
<keyword evidence="1" id="KW-0055">Arginine biosynthesis</keyword>
<protein>
    <recommendedName>
        <fullName evidence="5">Semialdehyde dehydrogenase NAD-binding domain-containing protein</fullName>
    </recommendedName>
</protein>
<evidence type="ECO:0000256" key="4">
    <source>
        <dbReference type="ARBA" id="ARBA00023002"/>
    </source>
</evidence>
<reference evidence="6" key="1">
    <citation type="submission" date="2018-05" db="EMBL/GenBank/DDBJ databases">
        <authorList>
            <person name="Lanie J.A."/>
            <person name="Ng W.-L."/>
            <person name="Kazmierczak K.M."/>
            <person name="Andrzejewski T.M."/>
            <person name="Davidsen T.M."/>
            <person name="Wayne K.J."/>
            <person name="Tettelin H."/>
            <person name="Glass J.I."/>
            <person name="Rusch D."/>
            <person name="Podicherti R."/>
            <person name="Tsui H.-C.T."/>
            <person name="Winkler M.E."/>
        </authorList>
    </citation>
    <scope>NUCLEOTIDE SEQUENCE</scope>
</reference>
<dbReference type="CDD" id="cd17895">
    <property type="entry name" value="AGPR_1_N"/>
    <property type="match status" value="1"/>
</dbReference>
<evidence type="ECO:0000313" key="6">
    <source>
        <dbReference type="EMBL" id="SVB62972.1"/>
    </source>
</evidence>
<dbReference type="Pfam" id="PF01118">
    <property type="entry name" value="Semialdhyde_dh"/>
    <property type="match status" value="1"/>
</dbReference>
<gene>
    <name evidence="6" type="ORF">METZ01_LOCUS215826</name>
</gene>
<sequence>MSETKINVAIVGASGYSGEELVRLLLGHPHVNLSVLTSRQYAGQPLASVFPRFGGHAGASDLVFSEPSIELLADKAKAVFLALPHGVAAEFAVPLVQRGVTVIDLSADFRLNDADTYNEFYGAKHPAPEWLPKAVYGLPEIKRDAIANATLIASPGCYPTSILLPTIPLLEARLIDPTQIIADSLSGISGAGRKADVPFLYVECNESLRPYGVPKHRHLSEIEQELSLANGSPVIIQFTPHLVPVNRGILTTIYLSPALGQADDIVQWTDAVGDCLTKHYADEPFVRLTGSDRLPDTKNVTCTNT</sequence>
<organism evidence="6">
    <name type="scientific">marine metagenome</name>
    <dbReference type="NCBI Taxonomy" id="408172"/>
    <lineage>
        <taxon>unclassified sequences</taxon>
        <taxon>metagenomes</taxon>
        <taxon>ecological metagenomes</taxon>
    </lineage>
</organism>
<dbReference type="Gene3D" id="3.40.50.720">
    <property type="entry name" value="NAD(P)-binding Rossmann-like Domain"/>
    <property type="match status" value="1"/>
</dbReference>
<dbReference type="GO" id="GO:0070401">
    <property type="term" value="F:NADP+ binding"/>
    <property type="evidence" value="ECO:0007669"/>
    <property type="project" value="InterPro"/>
</dbReference>